<dbReference type="RefSeq" id="WP_248204321.1">
    <property type="nucleotide sequence ID" value="NZ_JALNMH010000001.1"/>
</dbReference>
<reference evidence="1" key="1">
    <citation type="submission" date="2022-04" db="EMBL/GenBank/DDBJ databases">
        <title>Lysobacter sp. CAU 1642 isolated from sea sand.</title>
        <authorList>
            <person name="Kim W."/>
        </authorList>
    </citation>
    <scope>NUCLEOTIDE SEQUENCE</scope>
    <source>
        <strain evidence="1">CAU 1642</strain>
    </source>
</reference>
<comment type="caution">
    <text evidence="1">The sequence shown here is derived from an EMBL/GenBank/DDBJ whole genome shotgun (WGS) entry which is preliminary data.</text>
</comment>
<dbReference type="Pfam" id="PF09471">
    <property type="entry name" value="Peptidase_M64"/>
    <property type="match status" value="1"/>
</dbReference>
<dbReference type="InterPro" id="IPR024079">
    <property type="entry name" value="MetalloPept_cat_dom_sf"/>
</dbReference>
<gene>
    <name evidence="1" type="ORF">M0G41_01165</name>
</gene>
<dbReference type="Gene3D" id="3.40.390.10">
    <property type="entry name" value="Collagenase (Catalytic Domain)"/>
    <property type="match status" value="1"/>
</dbReference>
<dbReference type="EMBL" id="JALNMH010000001">
    <property type="protein sequence ID" value="MCK7592274.1"/>
    <property type="molecule type" value="Genomic_DNA"/>
</dbReference>
<keyword evidence="2" id="KW-1185">Reference proteome</keyword>
<sequence length="559" mass="59538">MALPMAALAGPGHYLVLALDAKGQPQPQFYRRVGLALDPASIDAKALLPGEIRADGSARIALRAYRGARLLRAWTQEVAGGVRFEQADAAGRLQRYEVQDPERVFVVRVEAKADRIEVDSGIGSMSFDLVELAAKAGDLPLAEFAARLPQRAKGGQGPPGNRVDLLLMGDGFTAAEQTAFNAQADAAVAEMFDTSPQNEYRALVNVARLFTASNQSGADHPPYQAGCSSSLCCSDSGAQRDPRAGQFRDTAFDARFCTAQIHRLLSVSYSKVLTAAAAVPGWDKIAVLVNDPVYGGAGGSISVTSAHPSAVLVLIHEYGHSFTGLADEYTAPYPGYPNCSDLGTGPNCEANVTDQVDPALTKWRRWFTPGNPIPTPAGRAGVGLFQGARYRTSGMYRPVHDQCLMNVLGADGFCPVCREAYVLRLYRGGFGTPAAGIDLIEPGSESPATSATVSLQVGQTQRFSASVLPVTASGIELQWLLDGQPLTGAVGPQLDLRFDSATPAQRLLEFRVSDRSPFIKPEHAGPDAVHSRQWTLDVQDAGAADRLLRSGFEAGEQRP</sequence>
<dbReference type="InterPro" id="IPR019026">
    <property type="entry name" value="Peptidase_M64_IgA"/>
</dbReference>
<protein>
    <submittedName>
        <fullName evidence="1">M64 family metallopeptidase</fullName>
    </submittedName>
</protein>
<name>A0ABT0GDP7_9GAMM</name>
<proteinExistence type="predicted"/>
<evidence type="ECO:0000313" key="2">
    <source>
        <dbReference type="Proteomes" id="UP001431449"/>
    </source>
</evidence>
<dbReference type="Proteomes" id="UP001431449">
    <property type="component" value="Unassembled WGS sequence"/>
</dbReference>
<accession>A0ABT0GDP7</accession>
<evidence type="ECO:0000313" key="1">
    <source>
        <dbReference type="EMBL" id="MCK7592274.1"/>
    </source>
</evidence>
<organism evidence="1 2">
    <name type="scientific">Pseudomarimonas salicorniae</name>
    <dbReference type="NCBI Taxonomy" id="2933270"/>
    <lineage>
        <taxon>Bacteria</taxon>
        <taxon>Pseudomonadati</taxon>
        <taxon>Pseudomonadota</taxon>
        <taxon>Gammaproteobacteria</taxon>
        <taxon>Lysobacterales</taxon>
        <taxon>Lysobacteraceae</taxon>
        <taxon>Pseudomarimonas</taxon>
    </lineage>
</organism>